<comment type="caution">
    <text evidence="1">The sequence shown here is derived from an EMBL/GenBank/DDBJ whole genome shotgun (WGS) entry which is preliminary data.</text>
</comment>
<feature type="non-terminal residue" evidence="1">
    <location>
        <position position="118"/>
    </location>
</feature>
<dbReference type="AlphaFoldDB" id="A0A553UGT0"/>
<accession>A0A553UGT0</accession>
<gene>
    <name evidence="1" type="ORF">FNE76_07965</name>
</gene>
<evidence type="ECO:0000313" key="1">
    <source>
        <dbReference type="EMBL" id="TSA79418.1"/>
    </source>
</evidence>
<evidence type="ECO:0000313" key="2">
    <source>
        <dbReference type="Proteomes" id="UP000319322"/>
    </source>
</evidence>
<proteinExistence type="predicted"/>
<organism evidence="1 2">
    <name type="scientific">Helicobacter mehlei</name>
    <dbReference type="NCBI Taxonomy" id="2316080"/>
    <lineage>
        <taxon>Bacteria</taxon>
        <taxon>Pseudomonadati</taxon>
        <taxon>Campylobacterota</taxon>
        <taxon>Epsilonproteobacteria</taxon>
        <taxon>Campylobacterales</taxon>
        <taxon>Helicobacteraceae</taxon>
        <taxon>Helicobacter</taxon>
    </lineage>
</organism>
<dbReference type="RefSeq" id="WP_143928486.1">
    <property type="nucleotide sequence ID" value="NZ_QXQP01000071.1"/>
</dbReference>
<name>A0A553UGT0_9HELI</name>
<keyword evidence="2" id="KW-1185">Reference proteome</keyword>
<protein>
    <submittedName>
        <fullName evidence="1">Uncharacterized protein</fullName>
    </submittedName>
</protein>
<reference evidence="1 2" key="3">
    <citation type="submission" date="2019-07" db="EMBL/GenBank/DDBJ databases">
        <authorList>
            <person name="Papic B."/>
        </authorList>
    </citation>
    <scope>NUCLEOTIDE SEQUENCE [LARGE SCALE GENOMIC DNA]</scope>
    <source>
        <strain evidence="1 2">L8b</strain>
    </source>
</reference>
<reference evidence="1 2" key="1">
    <citation type="submission" date="2019-07" db="EMBL/GenBank/DDBJ databases">
        <title>Helicobacter labacensis sp. nov., Helicobacter mehlei sp. nov. and Helicobacter vulpis sp. nov., isolated from gastric mucosa of red fox (Vulpis vulpis).</title>
        <authorList>
            <person name="Kusar D."/>
            <person name="Gruntar I."/>
            <person name="Pate M."/>
            <person name="Zajc U."/>
            <person name="Ocepek M."/>
        </authorList>
    </citation>
    <scope>NUCLEOTIDE SEQUENCE [LARGE SCALE GENOMIC DNA]</scope>
    <source>
        <strain evidence="1 2">L8b</strain>
    </source>
</reference>
<dbReference type="Proteomes" id="UP000319322">
    <property type="component" value="Unassembled WGS sequence"/>
</dbReference>
<reference evidence="2" key="2">
    <citation type="submission" date="2019-07" db="EMBL/GenBank/DDBJ databases">
        <title>Helicobacter labacensis sp. nov., Helicobacter mehlei sp. nov. and Helicobacter vulpis sp. nov., isolated from gastric mucosa of red fox (Vulpis vulpis).</title>
        <authorList>
            <person name="Papic B."/>
        </authorList>
    </citation>
    <scope>NUCLEOTIDE SEQUENCE [LARGE SCALE GENOMIC DNA]</scope>
    <source>
        <strain evidence="2">L8b</strain>
    </source>
</reference>
<dbReference type="EMBL" id="VKGC01000043">
    <property type="protein sequence ID" value="TSA79418.1"/>
    <property type="molecule type" value="Genomic_DNA"/>
</dbReference>
<sequence>MATLIFNGQSSRQELNPGDKAKDYLVTITGCKGEDASYGPENAWQHSYYKQGNHGALVYVDIDNARINFTIAGGQGSLTALRRTGYRTTEQQWRDTSYWGKEAYTTTEEYWDTERYWI</sequence>